<gene>
    <name evidence="1" type="ORF">I41_55450</name>
</gene>
<evidence type="ECO:0000313" key="2">
    <source>
        <dbReference type="Proteomes" id="UP000317909"/>
    </source>
</evidence>
<dbReference type="InterPro" id="IPR029058">
    <property type="entry name" value="AB_hydrolase_fold"/>
</dbReference>
<dbReference type="Proteomes" id="UP000317909">
    <property type="component" value="Chromosome"/>
</dbReference>
<proteinExistence type="predicted"/>
<evidence type="ECO:0000313" key="1">
    <source>
        <dbReference type="EMBL" id="QDT76295.1"/>
    </source>
</evidence>
<reference evidence="1 2" key="1">
    <citation type="submission" date="2019-02" db="EMBL/GenBank/DDBJ databases">
        <title>Deep-cultivation of Planctomycetes and their phenomic and genomic characterization uncovers novel biology.</title>
        <authorList>
            <person name="Wiegand S."/>
            <person name="Jogler M."/>
            <person name="Boedeker C."/>
            <person name="Pinto D."/>
            <person name="Vollmers J."/>
            <person name="Rivas-Marin E."/>
            <person name="Kohn T."/>
            <person name="Peeters S.H."/>
            <person name="Heuer A."/>
            <person name="Rast P."/>
            <person name="Oberbeckmann S."/>
            <person name="Bunk B."/>
            <person name="Jeske O."/>
            <person name="Meyerdierks A."/>
            <person name="Storesund J.E."/>
            <person name="Kallscheuer N."/>
            <person name="Luecker S."/>
            <person name="Lage O.M."/>
            <person name="Pohl T."/>
            <person name="Merkel B.J."/>
            <person name="Hornburger P."/>
            <person name="Mueller R.-W."/>
            <person name="Bruemmer F."/>
            <person name="Labrenz M."/>
            <person name="Spormann A.M."/>
            <person name="Op den Camp H."/>
            <person name="Overmann J."/>
            <person name="Amann R."/>
            <person name="Jetten M.S.M."/>
            <person name="Mascher T."/>
            <person name="Medema M.H."/>
            <person name="Devos D.P."/>
            <person name="Kaster A.-K."/>
            <person name="Ovreas L."/>
            <person name="Rohde M."/>
            <person name="Galperin M.Y."/>
            <person name="Jogler C."/>
        </authorList>
    </citation>
    <scope>NUCLEOTIDE SEQUENCE [LARGE SCALE GENOMIC DNA]</scope>
    <source>
        <strain evidence="1 2">I41</strain>
    </source>
</reference>
<sequence>MSDEVWTDLEIAGHHCRAFTPGAPASDGSTVIYLHDEDDRKFEQRPIVMQQLARRGLRCLAPLTGRSWWTDRLWPPFDTKRSTAQFLIQSVLPWLAECWQVAPPQIALLGVGMGGQGGLKFSYQQPNLFPICAAIAPTIDYHRAMEAGDPTLAQLYRDAEQARQDTATLHIHPLNWPRHQWFASDPADYLRHDGADRLRMKLYSLGVPYDADLETTAGGDLEAYVERMAEPAINFIAERLQRERLRVP</sequence>
<keyword evidence="2" id="KW-1185">Reference proteome</keyword>
<dbReference type="SUPFAM" id="SSF53474">
    <property type="entry name" value="alpha/beta-Hydrolases"/>
    <property type="match status" value="1"/>
</dbReference>
<dbReference type="RefSeq" id="WP_168207174.1">
    <property type="nucleotide sequence ID" value="NZ_CP036339.1"/>
</dbReference>
<dbReference type="InterPro" id="IPR000801">
    <property type="entry name" value="Esterase-like"/>
</dbReference>
<accession>A0A517U6P2</accession>
<dbReference type="Pfam" id="PF00756">
    <property type="entry name" value="Esterase"/>
    <property type="match status" value="1"/>
</dbReference>
<dbReference type="Gene3D" id="3.40.50.1820">
    <property type="entry name" value="alpha/beta hydrolase"/>
    <property type="match status" value="1"/>
</dbReference>
<dbReference type="AlphaFoldDB" id="A0A517U6P2"/>
<protein>
    <recommendedName>
        <fullName evidence="3">Esterase</fullName>
    </recommendedName>
</protein>
<dbReference type="EMBL" id="CP036339">
    <property type="protein sequence ID" value="QDT76295.1"/>
    <property type="molecule type" value="Genomic_DNA"/>
</dbReference>
<dbReference type="KEGG" id="llh:I41_55450"/>
<name>A0A517U6P2_9BACT</name>
<organism evidence="1 2">
    <name type="scientific">Lacipirellula limnantheis</name>
    <dbReference type="NCBI Taxonomy" id="2528024"/>
    <lineage>
        <taxon>Bacteria</taxon>
        <taxon>Pseudomonadati</taxon>
        <taxon>Planctomycetota</taxon>
        <taxon>Planctomycetia</taxon>
        <taxon>Pirellulales</taxon>
        <taxon>Lacipirellulaceae</taxon>
        <taxon>Lacipirellula</taxon>
    </lineage>
</organism>
<evidence type="ECO:0008006" key="3">
    <source>
        <dbReference type="Google" id="ProtNLM"/>
    </source>
</evidence>